<evidence type="ECO:0000256" key="2">
    <source>
        <dbReference type="ARBA" id="ARBA00022692"/>
    </source>
</evidence>
<dbReference type="InterPro" id="IPR017871">
    <property type="entry name" value="ABC_transporter-like_CS"/>
</dbReference>
<dbReference type="RefSeq" id="WP_046579900.1">
    <property type="nucleotide sequence ID" value="NZ_CP010429.1"/>
</dbReference>
<dbReference type="OrthoDB" id="9769115at2"/>
<keyword evidence="4 10" id="KW-0067">ATP-binding</keyword>
<dbReference type="PANTHER" id="PTHR43394">
    <property type="entry name" value="ATP-DEPENDENT PERMEASE MDL1, MITOCHONDRIAL"/>
    <property type="match status" value="1"/>
</dbReference>
<feature type="domain" description="ABC transporter" evidence="8">
    <location>
        <begin position="373"/>
        <end position="606"/>
    </location>
</feature>
<dbReference type="PROSITE" id="PS50929">
    <property type="entry name" value="ABC_TM1F"/>
    <property type="match status" value="1"/>
</dbReference>
<dbReference type="PROSITE" id="PS50893">
    <property type="entry name" value="ABC_TRANSPORTER_2"/>
    <property type="match status" value="1"/>
</dbReference>
<evidence type="ECO:0000259" key="8">
    <source>
        <dbReference type="PROSITE" id="PS50893"/>
    </source>
</evidence>
<organism evidence="10 11">
    <name type="scientific">Spirosoma radiotolerans</name>
    <dbReference type="NCBI Taxonomy" id="1379870"/>
    <lineage>
        <taxon>Bacteria</taxon>
        <taxon>Pseudomonadati</taxon>
        <taxon>Bacteroidota</taxon>
        <taxon>Cytophagia</taxon>
        <taxon>Cytophagales</taxon>
        <taxon>Cytophagaceae</taxon>
        <taxon>Spirosoma</taxon>
    </lineage>
</organism>
<dbReference type="GO" id="GO:0015421">
    <property type="term" value="F:ABC-type oligopeptide transporter activity"/>
    <property type="evidence" value="ECO:0007669"/>
    <property type="project" value="TreeGrafter"/>
</dbReference>
<sequence length="612" mass="68733">MKVYERLMAYAKPYGKFIIPFFFFTIISVFFNVFQFALIIPLLNFLFDPINTADAAKYASMPEFHLTGNYFKDIFYHLIYQYKTTNPVYALYFLAGMIVVAVVMTNFFRFLAQQCLLGARTLLVKRLREALFTKINDLHLGYFTKEHKGDLLSRLNGDVYAIESVAGSSIEVVFKEPYMLIGYFVALFLISAKLMLFTLVIIPISAVGIAAVTKRLKKEAQDVQSSMGRMLTLMDETLMGMRIIRSFNATPFVLHRFSLENDFYRKASLEGFKRRELAPAFSEASGVFVVACILVYGGSLVLNSDSNLQASSFIAFIAIFSQVIRPAKAIVVAITNIQQGQAAGERIIELLDKPIEINDKPNAIPLERFQREVVFENVSFRYGDKPVLKNISFRMEKGRKIALVGPSGVGKSTIADLIPRFYEPTQGSVTIDGVDVSDYTMESLRKQMSFVTQEIILFNDTIFNNIALGQPDARLEDVIAAAKVANAHAFIMDTEDGYNTNIGDRGIRLSGGQRQRLSIARAVFKKPSILILDEATSALDVESEKSVQEALNNLMEGRTTLVIAHRLSTIKEADEILIMEGGEIVERGNHYDLLNRTGSIYKRLNSMQVVLQ</sequence>
<keyword evidence="6 7" id="KW-0472">Membrane</keyword>
<comment type="subcellular location">
    <subcellularLocation>
        <location evidence="1">Cell membrane</location>
        <topology evidence="1">Multi-pass membrane protein</topology>
    </subcellularLocation>
</comment>
<gene>
    <name evidence="10" type="ORF">SD10_20915</name>
</gene>
<evidence type="ECO:0000256" key="7">
    <source>
        <dbReference type="SAM" id="Phobius"/>
    </source>
</evidence>
<dbReference type="Gene3D" id="1.20.1560.10">
    <property type="entry name" value="ABC transporter type 1, transmembrane domain"/>
    <property type="match status" value="1"/>
</dbReference>
<dbReference type="InterPro" id="IPR039421">
    <property type="entry name" value="Type_1_exporter"/>
</dbReference>
<keyword evidence="3" id="KW-0547">Nucleotide-binding</keyword>
<evidence type="ECO:0000256" key="6">
    <source>
        <dbReference type="ARBA" id="ARBA00023136"/>
    </source>
</evidence>
<dbReference type="EMBL" id="CP010429">
    <property type="protein sequence ID" value="AKD58690.1"/>
    <property type="molecule type" value="Genomic_DNA"/>
</dbReference>
<dbReference type="HOGENOM" id="CLU_000604_84_3_10"/>
<dbReference type="Proteomes" id="UP000033054">
    <property type="component" value="Chromosome"/>
</dbReference>
<protein>
    <submittedName>
        <fullName evidence="10">Antibiotic ABC transporter ATP-binding protein</fullName>
    </submittedName>
</protein>
<dbReference type="SUPFAM" id="SSF90123">
    <property type="entry name" value="ABC transporter transmembrane region"/>
    <property type="match status" value="1"/>
</dbReference>
<dbReference type="InterPro" id="IPR003593">
    <property type="entry name" value="AAA+_ATPase"/>
</dbReference>
<feature type="domain" description="ABC transmembrane type-1" evidence="9">
    <location>
        <begin position="22"/>
        <end position="339"/>
    </location>
</feature>
<evidence type="ECO:0000259" key="9">
    <source>
        <dbReference type="PROSITE" id="PS50929"/>
    </source>
</evidence>
<dbReference type="PANTHER" id="PTHR43394:SF1">
    <property type="entry name" value="ATP-BINDING CASSETTE SUB-FAMILY B MEMBER 10, MITOCHONDRIAL"/>
    <property type="match status" value="1"/>
</dbReference>
<dbReference type="CDD" id="cd18552">
    <property type="entry name" value="ABC_6TM_MsbA_like"/>
    <property type="match status" value="1"/>
</dbReference>
<evidence type="ECO:0000256" key="5">
    <source>
        <dbReference type="ARBA" id="ARBA00022989"/>
    </source>
</evidence>
<dbReference type="KEGG" id="srd:SD10_20915"/>
<dbReference type="InterPro" id="IPR003439">
    <property type="entry name" value="ABC_transporter-like_ATP-bd"/>
</dbReference>
<evidence type="ECO:0000313" key="10">
    <source>
        <dbReference type="EMBL" id="AKD58690.1"/>
    </source>
</evidence>
<evidence type="ECO:0000256" key="4">
    <source>
        <dbReference type="ARBA" id="ARBA00022840"/>
    </source>
</evidence>
<feature type="transmembrane region" description="Helical" evidence="7">
    <location>
        <begin position="180"/>
        <end position="212"/>
    </location>
</feature>
<dbReference type="InterPro" id="IPR011527">
    <property type="entry name" value="ABC1_TM_dom"/>
</dbReference>
<accession>A0A0E4A1Q4</accession>
<name>A0A0E4A1Q4_9BACT</name>
<dbReference type="InterPro" id="IPR027417">
    <property type="entry name" value="P-loop_NTPase"/>
</dbReference>
<dbReference type="STRING" id="1379870.SD10_20915"/>
<evidence type="ECO:0000256" key="1">
    <source>
        <dbReference type="ARBA" id="ARBA00004651"/>
    </source>
</evidence>
<keyword evidence="2 7" id="KW-0812">Transmembrane</keyword>
<dbReference type="GO" id="GO:0005524">
    <property type="term" value="F:ATP binding"/>
    <property type="evidence" value="ECO:0007669"/>
    <property type="project" value="UniProtKB-KW"/>
</dbReference>
<keyword evidence="5 7" id="KW-1133">Transmembrane helix</keyword>
<dbReference type="InterPro" id="IPR036640">
    <property type="entry name" value="ABC1_TM_sf"/>
</dbReference>
<reference evidence="10 11" key="1">
    <citation type="journal article" date="2014" name="Curr. Microbiol.">
        <title>Spirosoma radiotolerans sp. nov., a gamma-radiation-resistant bacterium isolated from gamma ray-irradiated soil.</title>
        <authorList>
            <person name="Lee J.J."/>
            <person name="Srinivasan S."/>
            <person name="Lim S."/>
            <person name="Joe M."/>
            <person name="Im S."/>
            <person name="Bae S.I."/>
            <person name="Park K.R."/>
            <person name="Han J.H."/>
            <person name="Park S.H."/>
            <person name="Joo B.M."/>
            <person name="Park S.J."/>
            <person name="Kim M.K."/>
        </authorList>
    </citation>
    <scope>NUCLEOTIDE SEQUENCE [LARGE SCALE GENOMIC DNA]</scope>
    <source>
        <strain evidence="10 11">DG5A</strain>
    </source>
</reference>
<dbReference type="AlphaFoldDB" id="A0A0E4A1Q4"/>
<dbReference type="SUPFAM" id="SSF52540">
    <property type="entry name" value="P-loop containing nucleoside triphosphate hydrolases"/>
    <property type="match status" value="1"/>
</dbReference>
<dbReference type="Pfam" id="PF00664">
    <property type="entry name" value="ABC_membrane"/>
    <property type="match status" value="1"/>
</dbReference>
<dbReference type="PATRIC" id="fig|1379870.5.peg.4511"/>
<dbReference type="FunFam" id="3.40.50.300:FF:000218">
    <property type="entry name" value="Multidrug ABC transporter ATP-binding protein"/>
    <property type="match status" value="1"/>
</dbReference>
<proteinExistence type="predicted"/>
<dbReference type="GO" id="GO:0005886">
    <property type="term" value="C:plasma membrane"/>
    <property type="evidence" value="ECO:0007669"/>
    <property type="project" value="UniProtKB-SubCell"/>
</dbReference>
<dbReference type="Gene3D" id="3.40.50.300">
    <property type="entry name" value="P-loop containing nucleotide triphosphate hydrolases"/>
    <property type="match status" value="1"/>
</dbReference>
<evidence type="ECO:0000256" key="3">
    <source>
        <dbReference type="ARBA" id="ARBA00022741"/>
    </source>
</evidence>
<dbReference type="GO" id="GO:0016887">
    <property type="term" value="F:ATP hydrolysis activity"/>
    <property type="evidence" value="ECO:0007669"/>
    <property type="project" value="InterPro"/>
</dbReference>
<keyword evidence="11" id="KW-1185">Reference proteome</keyword>
<dbReference type="SMART" id="SM00382">
    <property type="entry name" value="AAA"/>
    <property type="match status" value="1"/>
</dbReference>
<evidence type="ECO:0000313" key="11">
    <source>
        <dbReference type="Proteomes" id="UP000033054"/>
    </source>
</evidence>
<feature type="transmembrane region" description="Helical" evidence="7">
    <location>
        <begin position="21"/>
        <end position="43"/>
    </location>
</feature>
<feature type="transmembrane region" description="Helical" evidence="7">
    <location>
        <begin position="89"/>
        <end position="112"/>
    </location>
</feature>
<dbReference type="Pfam" id="PF00005">
    <property type="entry name" value="ABC_tran"/>
    <property type="match status" value="1"/>
</dbReference>
<dbReference type="PROSITE" id="PS00211">
    <property type="entry name" value="ABC_TRANSPORTER_1"/>
    <property type="match status" value="1"/>
</dbReference>